<evidence type="ECO:0000313" key="2">
    <source>
        <dbReference type="EMBL" id="QQK40559.1"/>
    </source>
</evidence>
<dbReference type="InterPro" id="IPR008030">
    <property type="entry name" value="NmrA-like"/>
</dbReference>
<organism evidence="2 3">
    <name type="scientific">Penicillium digitatum</name>
    <name type="common">Green mold</name>
    <dbReference type="NCBI Taxonomy" id="36651"/>
    <lineage>
        <taxon>Eukaryota</taxon>
        <taxon>Fungi</taxon>
        <taxon>Dikarya</taxon>
        <taxon>Ascomycota</taxon>
        <taxon>Pezizomycotina</taxon>
        <taxon>Eurotiomycetes</taxon>
        <taxon>Eurotiomycetidae</taxon>
        <taxon>Eurotiales</taxon>
        <taxon>Aspergillaceae</taxon>
        <taxon>Penicillium</taxon>
    </lineage>
</organism>
<name>A0A7T6XG77_PENDI</name>
<dbReference type="Gene3D" id="3.40.50.720">
    <property type="entry name" value="NAD(P)-binding Rossmann-like Domain"/>
    <property type="match status" value="1"/>
</dbReference>
<evidence type="ECO:0000259" key="1">
    <source>
        <dbReference type="Pfam" id="PF05368"/>
    </source>
</evidence>
<dbReference type="SUPFAM" id="SSF51735">
    <property type="entry name" value="NAD(P)-binding Rossmann-fold domains"/>
    <property type="match status" value="1"/>
</dbReference>
<dbReference type="Pfam" id="PF05368">
    <property type="entry name" value="NmrA"/>
    <property type="match status" value="1"/>
</dbReference>
<dbReference type="AlphaFoldDB" id="A0A7T6XG77"/>
<dbReference type="KEGG" id="pdp:PDIP_80570"/>
<reference evidence="2 3" key="1">
    <citation type="submission" date="2020-08" db="EMBL/GenBank/DDBJ databases">
        <title>The completed genome sequence of the pathogenic ascomycete fungus Penicillium digitatum.</title>
        <authorList>
            <person name="Wang M."/>
        </authorList>
    </citation>
    <scope>NUCLEOTIDE SEQUENCE [LARGE SCALE GENOMIC DNA]</scope>
    <source>
        <strain evidence="2 3">PdW03</strain>
    </source>
</reference>
<feature type="domain" description="NmrA-like" evidence="1">
    <location>
        <begin position="7"/>
        <end position="144"/>
    </location>
</feature>
<sequence>MPALTDFNTSFEQTCRLLKTAKEAGIKLVFYASALSANDPRHLKSWDPTSIISTKMLDKSAIEDIFGKAGFKSWTILRPGSFLNNFLFPKTMMYQGFTETGALATAFAPETLLPIVAHNHIVQFAAAAVFDPVKFNHQDIEVDSEFWGSTP</sequence>
<proteinExistence type="predicted"/>
<accession>A0A7T6XG77</accession>
<dbReference type="GeneID" id="26236373"/>
<dbReference type="VEuPathDB" id="FungiDB:PDIP_80570"/>
<gene>
    <name evidence="2" type="ORF">Pdw03_3413</name>
</gene>
<dbReference type="EMBL" id="CP060774">
    <property type="protein sequence ID" value="QQK40559.1"/>
    <property type="molecule type" value="Genomic_DNA"/>
</dbReference>
<dbReference type="RefSeq" id="XP_014532214.2">
    <property type="nucleotide sequence ID" value="XM_014676728.2"/>
</dbReference>
<protein>
    <submittedName>
        <fullName evidence="2">NAD(P)-binding domain</fullName>
    </submittedName>
</protein>
<dbReference type="Proteomes" id="UP000595662">
    <property type="component" value="Chromosome 1"/>
</dbReference>
<evidence type="ECO:0000313" key="3">
    <source>
        <dbReference type="Proteomes" id="UP000595662"/>
    </source>
</evidence>
<dbReference type="InterPro" id="IPR036291">
    <property type="entry name" value="NAD(P)-bd_dom_sf"/>
</dbReference>